<evidence type="ECO:0000313" key="2">
    <source>
        <dbReference type="EnsemblMetazoa" id="GPPI043052-PA"/>
    </source>
</evidence>
<evidence type="ECO:0000256" key="1">
    <source>
        <dbReference type="SAM" id="SignalP"/>
    </source>
</evidence>
<reference evidence="3" key="1">
    <citation type="submission" date="2015-01" db="EMBL/GenBank/DDBJ databases">
        <authorList>
            <person name="Aksoy S."/>
            <person name="Warren W."/>
            <person name="Wilson R.K."/>
        </authorList>
    </citation>
    <scope>NUCLEOTIDE SEQUENCE [LARGE SCALE GENOMIC DNA]</scope>
    <source>
        <strain evidence="3">IAEA</strain>
    </source>
</reference>
<name>A0A1B0BWZ0_9MUSC</name>
<evidence type="ECO:0000313" key="3">
    <source>
        <dbReference type="Proteomes" id="UP000092460"/>
    </source>
</evidence>
<feature type="signal peptide" evidence="1">
    <location>
        <begin position="1"/>
        <end position="23"/>
    </location>
</feature>
<proteinExistence type="predicted"/>
<dbReference type="Proteomes" id="UP000092460">
    <property type="component" value="Unassembled WGS sequence"/>
</dbReference>
<dbReference type="VEuPathDB" id="VectorBase:GPPI043052"/>
<organism evidence="2 3">
    <name type="scientific">Glossina palpalis gambiensis</name>
    <dbReference type="NCBI Taxonomy" id="67801"/>
    <lineage>
        <taxon>Eukaryota</taxon>
        <taxon>Metazoa</taxon>
        <taxon>Ecdysozoa</taxon>
        <taxon>Arthropoda</taxon>
        <taxon>Hexapoda</taxon>
        <taxon>Insecta</taxon>
        <taxon>Pterygota</taxon>
        <taxon>Neoptera</taxon>
        <taxon>Endopterygota</taxon>
        <taxon>Diptera</taxon>
        <taxon>Brachycera</taxon>
        <taxon>Muscomorpha</taxon>
        <taxon>Hippoboscoidea</taxon>
        <taxon>Glossinidae</taxon>
        <taxon>Glossina</taxon>
    </lineage>
</organism>
<reference evidence="2" key="2">
    <citation type="submission" date="2020-05" db="UniProtKB">
        <authorList>
            <consortium name="EnsemblMetazoa"/>
        </authorList>
    </citation>
    <scope>IDENTIFICATION</scope>
    <source>
        <strain evidence="2">IAEA</strain>
    </source>
</reference>
<keyword evidence="3" id="KW-1185">Reference proteome</keyword>
<keyword evidence="1" id="KW-0732">Signal</keyword>
<dbReference type="EnsemblMetazoa" id="GPPI043052-RA">
    <property type="protein sequence ID" value="GPPI043052-PA"/>
    <property type="gene ID" value="GPPI043052"/>
</dbReference>
<feature type="chain" id="PRO_5008405203" evidence="1">
    <location>
        <begin position="24"/>
        <end position="133"/>
    </location>
</feature>
<protein>
    <submittedName>
        <fullName evidence="2">Uncharacterized protein</fullName>
    </submittedName>
</protein>
<accession>A0A1B0BWZ0</accession>
<dbReference type="AlphaFoldDB" id="A0A1B0BWZ0"/>
<dbReference type="EMBL" id="JXJN01022015">
    <property type="status" value="NOT_ANNOTATED_CDS"/>
    <property type="molecule type" value="Genomic_DNA"/>
</dbReference>
<sequence length="133" mass="15171">MRQHWKFFFYIFSINLQIVYHEAQQFNHFSPNYDENNFNPNEFRLNVQIRSDRSENIALPPSMDLKFSVSIDSNRRDVNRDYIVEYVSDLKGFRIKVETAQRGLEPVLRGFGGGGYGGDGGALSADVLKSGAG</sequence>